<dbReference type="EMBL" id="CDMY01000243">
    <property type="protein sequence ID" value="CEL96648.1"/>
    <property type="molecule type" value="Genomic_DNA"/>
</dbReference>
<dbReference type="InParanoid" id="A0A0G4EJS8"/>
<dbReference type="VEuPathDB" id="CryptoDB:Vbra_7628"/>
<feature type="compositionally biased region" description="Polar residues" evidence="1">
    <location>
        <begin position="55"/>
        <end position="68"/>
    </location>
</feature>
<evidence type="ECO:0000313" key="2">
    <source>
        <dbReference type="EMBL" id="CEL96648.1"/>
    </source>
</evidence>
<dbReference type="OrthoDB" id="2154978at2759"/>
<accession>A0A0G4EJS8</accession>
<keyword evidence="3" id="KW-1185">Reference proteome</keyword>
<evidence type="ECO:0000313" key="3">
    <source>
        <dbReference type="Proteomes" id="UP000041254"/>
    </source>
</evidence>
<proteinExistence type="predicted"/>
<organism evidence="2 3">
    <name type="scientific">Vitrella brassicaformis (strain CCMP3155)</name>
    <dbReference type="NCBI Taxonomy" id="1169540"/>
    <lineage>
        <taxon>Eukaryota</taxon>
        <taxon>Sar</taxon>
        <taxon>Alveolata</taxon>
        <taxon>Colpodellida</taxon>
        <taxon>Vitrellaceae</taxon>
        <taxon>Vitrella</taxon>
    </lineage>
</organism>
<dbReference type="InterPro" id="IPR028233">
    <property type="entry name" value="BBIP10"/>
</dbReference>
<evidence type="ECO:0000256" key="1">
    <source>
        <dbReference type="SAM" id="MobiDB-lite"/>
    </source>
</evidence>
<dbReference type="Pfam" id="PF14777">
    <property type="entry name" value="BBIP10"/>
    <property type="match status" value="1"/>
</dbReference>
<sequence length="74" mass="8086">MASGGKMPDVILPKEGLLYSEKSSLSEVLCKPKWLPIKSVTLAKIELMEKQLAATMQQHQQAEQASTHGGNGHR</sequence>
<reference evidence="2 3" key="1">
    <citation type="submission" date="2014-11" db="EMBL/GenBank/DDBJ databases">
        <authorList>
            <person name="Zhu J."/>
            <person name="Qi W."/>
            <person name="Song R."/>
        </authorList>
    </citation>
    <scope>NUCLEOTIDE SEQUENCE [LARGE SCALE GENOMIC DNA]</scope>
</reference>
<dbReference type="GO" id="GO:0034464">
    <property type="term" value="C:BBSome"/>
    <property type="evidence" value="ECO:0007669"/>
    <property type="project" value="InterPro"/>
</dbReference>
<protein>
    <recommendedName>
        <fullName evidence="4">BBSome-interacting protein 1</fullName>
    </recommendedName>
</protein>
<dbReference type="PANTHER" id="PTHR28596">
    <property type="entry name" value="BBSOME-INTERACTING PROTEIN 1"/>
    <property type="match status" value="1"/>
</dbReference>
<evidence type="ECO:0008006" key="4">
    <source>
        <dbReference type="Google" id="ProtNLM"/>
    </source>
</evidence>
<dbReference type="GO" id="GO:0060271">
    <property type="term" value="P:cilium assembly"/>
    <property type="evidence" value="ECO:0007669"/>
    <property type="project" value="InterPro"/>
</dbReference>
<dbReference type="PANTHER" id="PTHR28596:SF1">
    <property type="entry name" value="BBSOME-INTERACTING PROTEIN 1"/>
    <property type="match status" value="1"/>
</dbReference>
<name>A0A0G4EJS8_VITBC</name>
<feature type="region of interest" description="Disordered" evidence="1">
    <location>
        <begin position="55"/>
        <end position="74"/>
    </location>
</feature>
<dbReference type="AlphaFoldDB" id="A0A0G4EJS8"/>
<dbReference type="Proteomes" id="UP000041254">
    <property type="component" value="Unassembled WGS sequence"/>
</dbReference>
<dbReference type="GO" id="GO:0097500">
    <property type="term" value="P:receptor localization to non-motile cilium"/>
    <property type="evidence" value="ECO:0007669"/>
    <property type="project" value="TreeGrafter"/>
</dbReference>
<gene>
    <name evidence="2" type="ORF">Vbra_7628</name>
</gene>